<feature type="coiled-coil region" evidence="1">
    <location>
        <begin position="106"/>
        <end position="133"/>
    </location>
</feature>
<dbReference type="Proteomes" id="UP000770661">
    <property type="component" value="Unassembled WGS sequence"/>
</dbReference>
<keyword evidence="1" id="KW-0175">Coiled coil</keyword>
<name>A0A8J4Y8M7_CHIOP</name>
<feature type="compositionally biased region" description="Polar residues" evidence="2">
    <location>
        <begin position="51"/>
        <end position="83"/>
    </location>
</feature>
<gene>
    <name evidence="3" type="primary">Unkl</name>
    <name evidence="3" type="ORF">GWK47_044128</name>
</gene>
<evidence type="ECO:0000256" key="1">
    <source>
        <dbReference type="SAM" id="Coils"/>
    </source>
</evidence>
<proteinExistence type="predicted"/>
<evidence type="ECO:0000313" key="3">
    <source>
        <dbReference type="EMBL" id="KAG0722632.1"/>
    </source>
</evidence>
<reference evidence="3" key="1">
    <citation type="submission" date="2020-07" db="EMBL/GenBank/DDBJ databases">
        <title>The High-quality genome of the commercially important snow crab, Chionoecetes opilio.</title>
        <authorList>
            <person name="Jeong J.-H."/>
            <person name="Ryu S."/>
        </authorList>
    </citation>
    <scope>NUCLEOTIDE SEQUENCE</scope>
    <source>
        <strain evidence="3">MADBK_172401_WGS</strain>
        <tissue evidence="3">Digestive gland</tissue>
    </source>
</reference>
<accession>A0A8J4Y8M7</accession>
<dbReference type="AlphaFoldDB" id="A0A8J4Y8M7"/>
<evidence type="ECO:0000313" key="4">
    <source>
        <dbReference type="Proteomes" id="UP000770661"/>
    </source>
</evidence>
<feature type="region of interest" description="Disordered" evidence="2">
    <location>
        <begin position="43"/>
        <end position="83"/>
    </location>
</feature>
<protein>
    <submittedName>
        <fullName evidence="3">Putative E3 ubiquitin-protein ligase UNKL</fullName>
    </submittedName>
</protein>
<organism evidence="3 4">
    <name type="scientific">Chionoecetes opilio</name>
    <name type="common">Atlantic snow crab</name>
    <name type="synonym">Cancer opilio</name>
    <dbReference type="NCBI Taxonomy" id="41210"/>
    <lineage>
        <taxon>Eukaryota</taxon>
        <taxon>Metazoa</taxon>
        <taxon>Ecdysozoa</taxon>
        <taxon>Arthropoda</taxon>
        <taxon>Crustacea</taxon>
        <taxon>Multicrustacea</taxon>
        <taxon>Malacostraca</taxon>
        <taxon>Eumalacostraca</taxon>
        <taxon>Eucarida</taxon>
        <taxon>Decapoda</taxon>
        <taxon>Pleocyemata</taxon>
        <taxon>Brachyura</taxon>
        <taxon>Eubrachyura</taxon>
        <taxon>Majoidea</taxon>
        <taxon>Majidae</taxon>
        <taxon>Chionoecetes</taxon>
    </lineage>
</organism>
<evidence type="ECO:0000256" key="2">
    <source>
        <dbReference type="SAM" id="MobiDB-lite"/>
    </source>
</evidence>
<dbReference type="EMBL" id="JACEEZ010009234">
    <property type="protein sequence ID" value="KAG0722632.1"/>
    <property type="molecule type" value="Genomic_DNA"/>
</dbReference>
<dbReference type="OrthoDB" id="20534at2759"/>
<keyword evidence="4" id="KW-1185">Reference proteome</keyword>
<sequence>MWRLADEVDGTEEMEDVVENSNNSNNGTAAFLGANGVSKISGGSGLFDLASNMSPHNRNPLTNPLSQSPLVTPFNPANSSNTTEIQRLREELVTNRAKLASWEEGIAQARTACEAWRREADEANRKHKLAEQTKEEVQ</sequence>
<comment type="caution">
    <text evidence="3">The sequence shown here is derived from an EMBL/GenBank/DDBJ whole genome shotgun (WGS) entry which is preliminary data.</text>
</comment>